<proteinExistence type="predicted"/>
<reference evidence="1 2" key="1">
    <citation type="journal article" date="2020" name="Phytopathology">
        <title>Genome Sequence Resources of Colletotrichum truncatum, C. plurivorum, C. musicola, and C. sojae: Four Species Pathogenic to Soybean (Glycine max).</title>
        <authorList>
            <person name="Rogerio F."/>
            <person name="Boufleur T.R."/>
            <person name="Ciampi-Guillardi M."/>
            <person name="Sukno S.A."/>
            <person name="Thon M.R."/>
            <person name="Massola Junior N.S."/>
            <person name="Baroncelli R."/>
        </authorList>
    </citation>
    <scope>NUCLEOTIDE SEQUENCE [LARGE SCALE GENOMIC DNA]</scope>
    <source>
        <strain evidence="1 2">CMES1059</strain>
    </source>
</reference>
<gene>
    <name evidence="1" type="ORF">CTRU02_200044</name>
</gene>
<protein>
    <submittedName>
        <fullName evidence="1">tRNA processing endoribonuclease</fullName>
    </submittedName>
</protein>
<evidence type="ECO:0000313" key="2">
    <source>
        <dbReference type="Proteomes" id="UP000805649"/>
    </source>
</evidence>
<evidence type="ECO:0000313" key="1">
    <source>
        <dbReference type="EMBL" id="KAL0942158.1"/>
    </source>
</evidence>
<dbReference type="Proteomes" id="UP000805649">
    <property type="component" value="Unassembled WGS sequence"/>
</dbReference>
<dbReference type="EMBL" id="VUJX02000001">
    <property type="protein sequence ID" value="KAL0942158.1"/>
    <property type="molecule type" value="Genomic_DNA"/>
</dbReference>
<name>A0ACC3ZDF8_COLTU</name>
<sequence>MDHPTRPDSPPRRLRACVPCTTAKARCNFRDENAGVHLCDRCERLRIVCTAKTTRSVRRPRQLKPMAGRLAYLEKQIASLMTTDRTGSADASASSSSHPNTSSPQYGREGGYHDPGRRQTVGNNGRYSTAAEAVEASLTPPFGLTWTQATFILNEFRTFFTPNFPFVIIDGETTPQNLLRDKPLLFRAVMLVAAPLPYSRTTEMKSEVMAYLGHRMLLEEEETLDILQGILIIVMWADIKYFHDKQITRLVYLALGYAHSLGITKLPLSVLQLHGSVEQPDDCFASKIAASMKEHHTLEEQRAFLGLFCVVTVNSSQFARRNPLLQQAGGGFYVDVCCESLLRSGWEQDALAAKMVRFYQISGRIAETFGSFANRATGESYATLFEAQAVAIRREVDRIGAEIDYRDPSLAYLWMQYNSVVVQLYEPATTAAMFAPMHRAACLLECLAAAKVYFDALTSLPPEMFLYRTTAHINHAQIAVTSATRLLVLEVEGWDLKSARASLDFLDTTERMSSLFRATAAAGKERMRRFAEETGAEVQVWMEDDEGEDEGEGRGGMCRELIDKMRWIGGWYRSRLQAEGGKVPAEPMNKELMEEITRIWHWSPNSDGLPFFGGLLNTLDVSYEGI</sequence>
<accession>A0ACC3ZDF8</accession>
<keyword evidence="2" id="KW-1185">Reference proteome</keyword>
<organism evidence="1 2">
    <name type="scientific">Colletotrichum truncatum</name>
    <name type="common">Anthracnose fungus</name>
    <name type="synonym">Colletotrichum capsici</name>
    <dbReference type="NCBI Taxonomy" id="5467"/>
    <lineage>
        <taxon>Eukaryota</taxon>
        <taxon>Fungi</taxon>
        <taxon>Dikarya</taxon>
        <taxon>Ascomycota</taxon>
        <taxon>Pezizomycotina</taxon>
        <taxon>Sordariomycetes</taxon>
        <taxon>Hypocreomycetidae</taxon>
        <taxon>Glomerellales</taxon>
        <taxon>Glomerellaceae</taxon>
        <taxon>Colletotrichum</taxon>
        <taxon>Colletotrichum truncatum species complex</taxon>
    </lineage>
</organism>
<comment type="caution">
    <text evidence="1">The sequence shown here is derived from an EMBL/GenBank/DDBJ whole genome shotgun (WGS) entry which is preliminary data.</text>
</comment>